<evidence type="ECO:0000259" key="7">
    <source>
        <dbReference type="PROSITE" id="PS01179"/>
    </source>
</evidence>
<dbReference type="GO" id="GO:0008432">
    <property type="term" value="F:JUN kinase binding"/>
    <property type="evidence" value="ECO:0007669"/>
    <property type="project" value="TreeGrafter"/>
</dbReference>
<dbReference type="GeneID" id="113217974"/>
<dbReference type="PROSITE" id="PS50002">
    <property type="entry name" value="SH3"/>
    <property type="match status" value="1"/>
</dbReference>
<dbReference type="Gene3D" id="2.30.29.30">
    <property type="entry name" value="Pleckstrin-homology domain (PH domain)/Phosphotyrosine-binding domain (PTB)"/>
    <property type="match status" value="1"/>
</dbReference>
<dbReference type="Pfam" id="PF00640">
    <property type="entry name" value="PID"/>
    <property type="match status" value="1"/>
</dbReference>
<comment type="similarity">
    <text evidence="2">Belongs to the JIP scaffold family.</text>
</comment>
<dbReference type="OrthoDB" id="5965083at2759"/>
<feature type="region of interest" description="Disordered" evidence="6">
    <location>
        <begin position="143"/>
        <end position="206"/>
    </location>
</feature>
<reference evidence="10" key="1">
    <citation type="submission" date="2025-08" db="UniProtKB">
        <authorList>
            <consortium name="RefSeq"/>
        </authorList>
    </citation>
    <scope>IDENTIFICATION</scope>
    <source>
        <tissue evidence="10">Whole organism</tissue>
    </source>
</reference>
<dbReference type="Proteomes" id="UP000504606">
    <property type="component" value="Unplaced"/>
</dbReference>
<feature type="region of interest" description="Disordered" evidence="6">
    <location>
        <begin position="351"/>
        <end position="400"/>
    </location>
</feature>
<organism evidence="9 10">
    <name type="scientific">Frankliniella occidentalis</name>
    <name type="common">Western flower thrips</name>
    <name type="synonym">Euthrips occidentalis</name>
    <dbReference type="NCBI Taxonomy" id="133901"/>
    <lineage>
        <taxon>Eukaryota</taxon>
        <taxon>Metazoa</taxon>
        <taxon>Ecdysozoa</taxon>
        <taxon>Arthropoda</taxon>
        <taxon>Hexapoda</taxon>
        <taxon>Insecta</taxon>
        <taxon>Pterygota</taxon>
        <taxon>Neoptera</taxon>
        <taxon>Paraneoptera</taxon>
        <taxon>Thysanoptera</taxon>
        <taxon>Terebrantia</taxon>
        <taxon>Thripoidea</taxon>
        <taxon>Thripidae</taxon>
        <taxon>Frankliniella</taxon>
    </lineage>
</organism>
<dbReference type="KEGG" id="foc:113217974"/>
<gene>
    <name evidence="10" type="primary">LOC113217974</name>
</gene>
<name>A0A6J1TKL6_FRAOC</name>
<feature type="region of interest" description="Disordered" evidence="6">
    <location>
        <begin position="59"/>
        <end position="99"/>
    </location>
</feature>
<feature type="compositionally biased region" description="Basic and acidic residues" evidence="6">
    <location>
        <begin position="190"/>
        <end position="206"/>
    </location>
</feature>
<evidence type="ECO:0000259" key="8">
    <source>
        <dbReference type="PROSITE" id="PS50002"/>
    </source>
</evidence>
<accession>A0A6J1TKL6</accession>
<protein>
    <submittedName>
        <fullName evidence="10">JNK-interacting protein 1</fullName>
    </submittedName>
</protein>
<keyword evidence="4" id="KW-0963">Cytoplasm</keyword>
<sequence length="628" mass="67186">MVKRTPAHRTSARARRARRPARSRAASSHVQPRRWRRRDVLGEAFREALRLVRATRNGSRAAIDPAPPPSLRARPRARPPPGATALRCTLRPPRPVGWWPTQKTNMADTEFEQFRQCFERLPQHIKTTTQAYTLVHDLALDEDNDGSNSSTRSDSDEDACGGGGGGVPAASDGGGGGLGGGLGTSAPQGAERRPSPPHLTRLDGPPRSRYVWAGVAGATPVESGALGEGRAPGLSSVTAGSAAAVTSAPAPGDAVVAAASAVPGGPPRERRRRRLPEIPQSAKNAAAAFWNSSCAGCSTCRMAGSGAGPMSLAAELGAAGAADLPVFAPVFAPGGVTRPLLVLKCTGLDSPDSQTDTLDSGHSTMHSPQLQHDSLSPNSGSAPGSPTSSADGVGGAGGRLPTSQLELLEATHRGLYKFAPRHRDEIEVEIGDLIYVQKEADDLWCEGVNLRTGRQGCFPSAYAVDMEYAELDPSEPRVRRERFLMRYLGSVETQRHKGTAVLAAAVSKMVGSDGNPKGTYMPCVLEVSDKGLRMSDSGRGKRPRTPQQTPPLDYFYSLKHVSFCAYLPRDQRFLGFITKHPQMQRFACHVFQGQESTRPVAESVGRAFQRFYQKYVETAFPVEDIYID</sequence>
<dbReference type="SMART" id="SM00326">
    <property type="entry name" value="SH3"/>
    <property type="match status" value="1"/>
</dbReference>
<comment type="subcellular location">
    <subcellularLocation>
        <location evidence="1">Cytoplasm</location>
    </subcellularLocation>
</comment>
<keyword evidence="3 5" id="KW-0728">SH3 domain</keyword>
<dbReference type="CTD" id="53472"/>
<dbReference type="AlphaFoldDB" id="A0A6J1TKL6"/>
<dbReference type="InterPro" id="IPR006020">
    <property type="entry name" value="PTB/PI_dom"/>
</dbReference>
<feature type="region of interest" description="Disordered" evidence="6">
    <location>
        <begin position="1"/>
        <end position="33"/>
    </location>
</feature>
<dbReference type="SUPFAM" id="SSF50729">
    <property type="entry name" value="PH domain-like"/>
    <property type="match status" value="1"/>
</dbReference>
<evidence type="ECO:0000256" key="2">
    <source>
        <dbReference type="ARBA" id="ARBA00009866"/>
    </source>
</evidence>
<dbReference type="GO" id="GO:0005078">
    <property type="term" value="F:MAP-kinase scaffold activity"/>
    <property type="evidence" value="ECO:0007669"/>
    <property type="project" value="TreeGrafter"/>
</dbReference>
<dbReference type="InterPro" id="IPR011993">
    <property type="entry name" value="PH-like_dom_sf"/>
</dbReference>
<evidence type="ECO:0000256" key="1">
    <source>
        <dbReference type="ARBA" id="ARBA00004496"/>
    </source>
</evidence>
<feature type="compositionally biased region" description="Gly residues" evidence="6">
    <location>
        <begin position="160"/>
        <end position="183"/>
    </location>
</feature>
<dbReference type="FunFam" id="2.30.30.40:FF:000032">
    <property type="entry name" value="Putative C-Jun-amino-terminal kinase-interacting protein 2"/>
    <property type="match status" value="1"/>
</dbReference>
<dbReference type="InterPro" id="IPR047178">
    <property type="entry name" value="JIP1_scaffold"/>
</dbReference>
<evidence type="ECO:0000313" key="10">
    <source>
        <dbReference type="RefSeq" id="XP_026293873.2"/>
    </source>
</evidence>
<evidence type="ECO:0000256" key="6">
    <source>
        <dbReference type="SAM" id="MobiDB-lite"/>
    </source>
</evidence>
<proteinExistence type="inferred from homology"/>
<dbReference type="Pfam" id="PF14604">
    <property type="entry name" value="SH3_9"/>
    <property type="match status" value="1"/>
</dbReference>
<evidence type="ECO:0000256" key="4">
    <source>
        <dbReference type="ARBA" id="ARBA00022490"/>
    </source>
</evidence>
<feature type="compositionally biased region" description="Polar residues" evidence="6">
    <location>
        <begin position="351"/>
        <end position="373"/>
    </location>
</feature>
<dbReference type="CDD" id="cd01212">
    <property type="entry name" value="PTB_JIP"/>
    <property type="match status" value="1"/>
</dbReference>
<feature type="domain" description="SH3" evidence="8">
    <location>
        <begin position="407"/>
        <end position="468"/>
    </location>
</feature>
<dbReference type="Gene3D" id="2.30.30.40">
    <property type="entry name" value="SH3 Domains"/>
    <property type="match status" value="1"/>
</dbReference>
<dbReference type="PANTHER" id="PTHR47437">
    <property type="entry name" value="JNK-INTERACTING PROTEIN 1-LIKE PROTEIN"/>
    <property type="match status" value="1"/>
</dbReference>
<feature type="compositionally biased region" description="Basic residues" evidence="6">
    <location>
        <begin position="1"/>
        <end position="22"/>
    </location>
</feature>
<dbReference type="RefSeq" id="XP_026293873.2">
    <property type="nucleotide sequence ID" value="XM_026438088.2"/>
</dbReference>
<feature type="domain" description="PID" evidence="7">
    <location>
        <begin position="556"/>
        <end position="621"/>
    </location>
</feature>
<evidence type="ECO:0000256" key="3">
    <source>
        <dbReference type="ARBA" id="ARBA00022443"/>
    </source>
</evidence>
<dbReference type="PANTHER" id="PTHR47437:SF4">
    <property type="entry name" value="JNK-INTERACTING PROTEIN 1-LIKE PROTEIN"/>
    <property type="match status" value="1"/>
</dbReference>
<keyword evidence="9" id="KW-1185">Reference proteome</keyword>
<evidence type="ECO:0000313" key="9">
    <source>
        <dbReference type="Proteomes" id="UP000504606"/>
    </source>
</evidence>
<feature type="compositionally biased region" description="Low complexity" evidence="6">
    <location>
        <begin position="374"/>
        <end position="391"/>
    </location>
</feature>
<evidence type="ECO:0000256" key="5">
    <source>
        <dbReference type="PROSITE-ProRule" id="PRU00192"/>
    </source>
</evidence>
<dbReference type="PROSITE" id="PS01179">
    <property type="entry name" value="PID"/>
    <property type="match status" value="1"/>
</dbReference>
<dbReference type="GO" id="GO:0005737">
    <property type="term" value="C:cytoplasm"/>
    <property type="evidence" value="ECO:0007669"/>
    <property type="project" value="UniProtKB-SubCell"/>
</dbReference>
<dbReference type="GO" id="GO:0046328">
    <property type="term" value="P:regulation of JNK cascade"/>
    <property type="evidence" value="ECO:0007669"/>
    <property type="project" value="InterPro"/>
</dbReference>
<dbReference type="GO" id="GO:0007254">
    <property type="term" value="P:JNK cascade"/>
    <property type="evidence" value="ECO:0007669"/>
    <property type="project" value="TreeGrafter"/>
</dbReference>
<dbReference type="CDD" id="cd11801">
    <property type="entry name" value="SH3_JIP1_like"/>
    <property type="match status" value="1"/>
</dbReference>
<dbReference type="SMART" id="SM00462">
    <property type="entry name" value="PTB"/>
    <property type="match status" value="1"/>
</dbReference>
<dbReference type="InterPro" id="IPR001452">
    <property type="entry name" value="SH3_domain"/>
</dbReference>